<organism evidence="6 7">
    <name type="scientific">Aspergillus tamarii</name>
    <dbReference type="NCBI Taxonomy" id="41984"/>
    <lineage>
        <taxon>Eukaryota</taxon>
        <taxon>Fungi</taxon>
        <taxon>Dikarya</taxon>
        <taxon>Ascomycota</taxon>
        <taxon>Pezizomycotina</taxon>
        <taxon>Eurotiomycetes</taxon>
        <taxon>Eurotiomycetidae</taxon>
        <taxon>Eurotiales</taxon>
        <taxon>Aspergillaceae</taxon>
        <taxon>Aspergillus</taxon>
        <taxon>Aspergillus subgen. Circumdati</taxon>
    </lineage>
</organism>
<proteinExistence type="inferred from homology"/>
<sequence length="359" mass="40598">MSDVQELARRLSEVVDLYTEDLHKSGFNPANGELPRLGSKGLAARDEILAVNIGTIQSLIRLGVPDHVPSTGFITYDALTRKLDTPISPNLLQRMIRFSASPARFMADFGIRPCAFITESMKLDPNGDDPHQGPLALMAREPGRSDGPTFFEVLENDKVNRIRWHNAMAVHNDSMARHVSHAYDWKTAQSLVDIGGSEGHVATVVAKAFDHIHINVQDQQESIHKARQRVYQHPRITFEEHDFFTPQQRTADAYFLRLILHDWNNADCTCILRQISIALQPGVRLLIMDAILPEPGQGPLQHERQLRRSDIGMYLLFSGKERSLVQMRRLVENSDPRLRFEAIYTPPGSHASMLSWVCQ</sequence>
<evidence type="ECO:0000313" key="7">
    <source>
        <dbReference type="Proteomes" id="UP000326950"/>
    </source>
</evidence>
<evidence type="ECO:0000256" key="4">
    <source>
        <dbReference type="ARBA" id="ARBA00038277"/>
    </source>
</evidence>
<dbReference type="PANTHER" id="PTHR43712">
    <property type="entry name" value="PUTATIVE (AFU_ORTHOLOGUE AFUA_4G14580)-RELATED"/>
    <property type="match status" value="1"/>
</dbReference>
<keyword evidence="3" id="KW-0949">S-adenosyl-L-methionine</keyword>
<evidence type="ECO:0000256" key="1">
    <source>
        <dbReference type="ARBA" id="ARBA00022603"/>
    </source>
</evidence>
<comment type="similarity">
    <text evidence="4">Belongs to the class I-like SAM-binding methyltransferase superfamily. Cation-independent O-methyltransferase family.</text>
</comment>
<keyword evidence="1 6" id="KW-0489">Methyltransferase</keyword>
<accession>A0A5N6UGF7</accession>
<dbReference type="EMBL" id="ML738729">
    <property type="protein sequence ID" value="KAE8157271.1"/>
    <property type="molecule type" value="Genomic_DNA"/>
</dbReference>
<feature type="domain" description="O-methyltransferase C-terminal" evidence="5">
    <location>
        <begin position="147"/>
        <end position="332"/>
    </location>
</feature>
<gene>
    <name evidence="6" type="ORF">BDV40DRAFT_308847</name>
</gene>
<evidence type="ECO:0000259" key="5">
    <source>
        <dbReference type="Pfam" id="PF00891"/>
    </source>
</evidence>
<dbReference type="Gene3D" id="3.40.50.150">
    <property type="entry name" value="Vaccinia Virus protein VP39"/>
    <property type="match status" value="1"/>
</dbReference>
<dbReference type="PANTHER" id="PTHR43712:SF5">
    <property type="entry name" value="O-METHYLTRANSFERASE ASQN-RELATED"/>
    <property type="match status" value="1"/>
</dbReference>
<dbReference type="GO" id="GO:0044550">
    <property type="term" value="P:secondary metabolite biosynthetic process"/>
    <property type="evidence" value="ECO:0007669"/>
    <property type="project" value="UniProtKB-ARBA"/>
</dbReference>
<keyword evidence="7" id="KW-1185">Reference proteome</keyword>
<dbReference type="InterPro" id="IPR029063">
    <property type="entry name" value="SAM-dependent_MTases_sf"/>
</dbReference>
<dbReference type="InterPro" id="IPR001077">
    <property type="entry name" value="COMT_C"/>
</dbReference>
<dbReference type="GO" id="GO:0008171">
    <property type="term" value="F:O-methyltransferase activity"/>
    <property type="evidence" value="ECO:0007669"/>
    <property type="project" value="InterPro"/>
</dbReference>
<dbReference type="Pfam" id="PF00891">
    <property type="entry name" value="Methyltransf_2"/>
    <property type="match status" value="1"/>
</dbReference>
<reference evidence="6 7" key="1">
    <citation type="submission" date="2019-04" db="EMBL/GenBank/DDBJ databases">
        <title>Friends and foes A comparative genomics study of 23 Aspergillus species from section Flavi.</title>
        <authorList>
            <consortium name="DOE Joint Genome Institute"/>
            <person name="Kjaerbolling I."/>
            <person name="Vesth T."/>
            <person name="Frisvad J.C."/>
            <person name="Nybo J.L."/>
            <person name="Theobald S."/>
            <person name="Kildgaard S."/>
            <person name="Isbrandt T."/>
            <person name="Kuo A."/>
            <person name="Sato A."/>
            <person name="Lyhne E.K."/>
            <person name="Kogle M.E."/>
            <person name="Wiebenga A."/>
            <person name="Kun R.S."/>
            <person name="Lubbers R.J."/>
            <person name="Makela M.R."/>
            <person name="Barry K."/>
            <person name="Chovatia M."/>
            <person name="Clum A."/>
            <person name="Daum C."/>
            <person name="Haridas S."/>
            <person name="He G."/>
            <person name="LaButti K."/>
            <person name="Lipzen A."/>
            <person name="Mondo S."/>
            <person name="Riley R."/>
            <person name="Salamov A."/>
            <person name="Simmons B.A."/>
            <person name="Magnuson J.K."/>
            <person name="Henrissat B."/>
            <person name="Mortensen U.H."/>
            <person name="Larsen T.O."/>
            <person name="Devries R.P."/>
            <person name="Grigoriev I.V."/>
            <person name="Machida M."/>
            <person name="Baker S.E."/>
            <person name="Andersen M.R."/>
        </authorList>
    </citation>
    <scope>NUCLEOTIDE SEQUENCE [LARGE SCALE GENOMIC DNA]</scope>
    <source>
        <strain evidence="6 7">CBS 117626</strain>
    </source>
</reference>
<keyword evidence="2 6" id="KW-0808">Transferase</keyword>
<dbReference type="PROSITE" id="PS51683">
    <property type="entry name" value="SAM_OMT_II"/>
    <property type="match status" value="1"/>
</dbReference>
<evidence type="ECO:0000313" key="6">
    <source>
        <dbReference type="EMBL" id="KAE8157271.1"/>
    </source>
</evidence>
<dbReference type="AlphaFoldDB" id="A0A5N6UGF7"/>
<dbReference type="InterPro" id="IPR016461">
    <property type="entry name" value="COMT-like"/>
</dbReference>
<evidence type="ECO:0000256" key="3">
    <source>
        <dbReference type="ARBA" id="ARBA00022691"/>
    </source>
</evidence>
<evidence type="ECO:0000256" key="2">
    <source>
        <dbReference type="ARBA" id="ARBA00022679"/>
    </source>
</evidence>
<protein>
    <submittedName>
        <fullName evidence="6">6-hydroxytryprostatin B O-methyltransferase</fullName>
    </submittedName>
</protein>
<dbReference type="Proteomes" id="UP000326950">
    <property type="component" value="Unassembled WGS sequence"/>
</dbReference>
<dbReference type="GO" id="GO:0032259">
    <property type="term" value="P:methylation"/>
    <property type="evidence" value="ECO:0007669"/>
    <property type="project" value="UniProtKB-KW"/>
</dbReference>
<name>A0A5N6UGF7_ASPTM</name>
<dbReference type="SUPFAM" id="SSF53335">
    <property type="entry name" value="S-adenosyl-L-methionine-dependent methyltransferases"/>
    <property type="match status" value="1"/>
</dbReference>
<dbReference type="OrthoDB" id="1606438at2759"/>